<evidence type="ECO:0000313" key="2">
    <source>
        <dbReference type="EMBL" id="GAA0444879.1"/>
    </source>
</evidence>
<feature type="region of interest" description="Disordered" evidence="1">
    <location>
        <begin position="176"/>
        <end position="196"/>
    </location>
</feature>
<keyword evidence="3" id="KW-1185">Reference proteome</keyword>
<protein>
    <submittedName>
        <fullName evidence="2">SCO3374 family protein</fullName>
    </submittedName>
</protein>
<organism evidence="2 3">
    <name type="scientific">Streptomyces olivaceiscleroticus</name>
    <dbReference type="NCBI Taxonomy" id="68245"/>
    <lineage>
        <taxon>Bacteria</taxon>
        <taxon>Bacillati</taxon>
        <taxon>Actinomycetota</taxon>
        <taxon>Actinomycetes</taxon>
        <taxon>Kitasatosporales</taxon>
        <taxon>Streptomycetaceae</taxon>
        <taxon>Streptomyces</taxon>
    </lineage>
</organism>
<comment type="caution">
    <text evidence="2">The sequence shown here is derived from an EMBL/GenBank/DDBJ whole genome shotgun (WGS) entry which is preliminary data.</text>
</comment>
<dbReference type="InterPro" id="IPR047919">
    <property type="entry name" value="SCO3374-like"/>
</dbReference>
<evidence type="ECO:0000313" key="3">
    <source>
        <dbReference type="Proteomes" id="UP001500909"/>
    </source>
</evidence>
<name>A0ABP3JAL5_9ACTN</name>
<reference evidence="3" key="1">
    <citation type="journal article" date="2019" name="Int. J. Syst. Evol. Microbiol.">
        <title>The Global Catalogue of Microorganisms (GCM) 10K type strain sequencing project: providing services to taxonomists for standard genome sequencing and annotation.</title>
        <authorList>
            <consortium name="The Broad Institute Genomics Platform"/>
            <consortium name="The Broad Institute Genome Sequencing Center for Infectious Disease"/>
            <person name="Wu L."/>
            <person name="Ma J."/>
        </authorList>
    </citation>
    <scope>NUCLEOTIDE SEQUENCE [LARGE SCALE GENOMIC DNA]</scope>
    <source>
        <strain evidence="3">JCM 4805</strain>
    </source>
</reference>
<gene>
    <name evidence="2" type="ORF">GCM10010361_05920</name>
</gene>
<accession>A0ABP3JAL5</accession>
<dbReference type="EMBL" id="BAAABY010000005">
    <property type="protein sequence ID" value="GAA0444879.1"/>
    <property type="molecule type" value="Genomic_DNA"/>
</dbReference>
<evidence type="ECO:0000256" key="1">
    <source>
        <dbReference type="SAM" id="MobiDB-lite"/>
    </source>
</evidence>
<dbReference type="NCBIfam" id="NF040464">
    <property type="entry name" value="SCO3374_fam"/>
    <property type="match status" value="1"/>
</dbReference>
<sequence length="255" mass="26548">MALALPRPRDPLHAAESGAQRWYEQTLGWPTDGAARLRLRTGIRFDVLEMPADAGFATLRRAGSTGPVALDRSEKPAEGSLRPAEPVLRFLVATGAAEELPGVLEWLEWGSVDLELTALGSGDLMPAPPPVAPWTPAARGGASVPAAGPGLPTGFGPRGAAWVRPPEPGCDVEATLPSTGSGAGLGGGGGVPRTSRMGRAPDLVRLVSVAATECHRARLLRVGKGRTDRFRGDQPLAFSYASRTVAGTRPRSLTS</sequence>
<feature type="compositionally biased region" description="Gly residues" evidence="1">
    <location>
        <begin position="181"/>
        <end position="191"/>
    </location>
</feature>
<dbReference type="Proteomes" id="UP001500909">
    <property type="component" value="Unassembled WGS sequence"/>
</dbReference>
<proteinExistence type="predicted"/>
<dbReference type="RefSeq" id="WP_346092717.1">
    <property type="nucleotide sequence ID" value="NZ_BAAABY010000005.1"/>
</dbReference>